<keyword evidence="1" id="KW-0175">Coiled coil</keyword>
<dbReference type="EMBL" id="HACM01000007">
    <property type="protein sequence ID" value="CRZ00449.1"/>
    <property type="molecule type" value="Transcribed_RNA"/>
</dbReference>
<evidence type="ECO:0000313" key="3">
    <source>
        <dbReference type="EMBL" id="CRZ00449.1"/>
    </source>
</evidence>
<feature type="region of interest" description="Disordered" evidence="2">
    <location>
        <begin position="34"/>
        <end position="53"/>
    </location>
</feature>
<dbReference type="PANTHER" id="PTHR33820">
    <property type="entry name" value="COILED-COIL DOMAIN-CONTAINING PROTEIN 17"/>
    <property type="match status" value="1"/>
</dbReference>
<reference evidence="3" key="1">
    <citation type="submission" date="2015-04" db="EMBL/GenBank/DDBJ databases">
        <title>The genome sequence of the plant pathogenic Rhizarian Plasmodiophora brassicae reveals insights in its biotrophic life cycle and the origin of chitin synthesis.</title>
        <authorList>
            <person name="Schwelm A."/>
            <person name="Fogelqvist J."/>
            <person name="Knaust A."/>
            <person name="Julke S."/>
            <person name="Lilja T."/>
            <person name="Dhandapani V."/>
            <person name="Bonilla-Rosso G."/>
            <person name="Karlsson M."/>
            <person name="Shevchenko A."/>
            <person name="Choi S.R."/>
            <person name="Kim H.G."/>
            <person name="Park J.Y."/>
            <person name="Lim Y.P."/>
            <person name="Ludwig-Muller J."/>
            <person name="Dixelius C."/>
        </authorList>
    </citation>
    <scope>NUCLEOTIDE SEQUENCE</scope>
    <source>
        <tissue evidence="3">Potato root galls</tissue>
    </source>
</reference>
<feature type="coiled-coil region" evidence="1">
    <location>
        <begin position="170"/>
        <end position="227"/>
    </location>
</feature>
<dbReference type="PANTHER" id="PTHR33820:SF2">
    <property type="entry name" value="COILED-COIL DOMAIN-CONTAINING PROTEIN 17"/>
    <property type="match status" value="1"/>
</dbReference>
<protein>
    <submittedName>
        <fullName evidence="3">Uncharacterized protein</fullName>
    </submittedName>
</protein>
<organism evidence="3">
    <name type="scientific">Spongospora subterranea</name>
    <dbReference type="NCBI Taxonomy" id="70186"/>
    <lineage>
        <taxon>Eukaryota</taxon>
        <taxon>Sar</taxon>
        <taxon>Rhizaria</taxon>
        <taxon>Endomyxa</taxon>
        <taxon>Phytomyxea</taxon>
        <taxon>Plasmodiophorida</taxon>
        <taxon>Plasmodiophoridae</taxon>
        <taxon>Spongospora</taxon>
    </lineage>
</organism>
<name>A0A0H5QXY8_9EUKA</name>
<proteinExistence type="predicted"/>
<feature type="coiled-coil region" evidence="1">
    <location>
        <begin position="295"/>
        <end position="343"/>
    </location>
</feature>
<evidence type="ECO:0000256" key="1">
    <source>
        <dbReference type="SAM" id="Coils"/>
    </source>
</evidence>
<feature type="non-terminal residue" evidence="3">
    <location>
        <position position="1"/>
    </location>
</feature>
<feature type="non-terminal residue" evidence="3">
    <location>
        <position position="408"/>
    </location>
</feature>
<feature type="region of interest" description="Disordered" evidence="2">
    <location>
        <begin position="60"/>
        <end position="79"/>
    </location>
</feature>
<evidence type="ECO:0000256" key="2">
    <source>
        <dbReference type="SAM" id="MobiDB-lite"/>
    </source>
</evidence>
<dbReference type="AlphaFoldDB" id="A0A0H5QXY8"/>
<dbReference type="InterPro" id="IPR038800">
    <property type="entry name" value="CCDC17"/>
</dbReference>
<feature type="region of interest" description="Disordered" evidence="2">
    <location>
        <begin position="113"/>
        <end position="144"/>
    </location>
</feature>
<sequence length="408" mass="46092">VIIEEVQPQILTVASLSDKMTLADTTSQVFESVSDQGASASAPSRDVPLKSVSPEVNNRVRPTASAGAAEVHSKQSSPVTIESSNSAIVDNSNDNSAQIALIMDEIERLKNSVFQERETPSSESIKQDSIRHGRRNTSDATKYPAANVSPWNHAIEDPVFSAVASSNPIITQLQQQMSQTQIILQQHQSENARLQQELSDIEMSNDVQRLERQRRDFEATLRLMTAKLSSQAGIALPPDPESFDRPQHRHHRNADFSFGAESADLSRMSAINTRSVPKDSELYKIEMEHLTKLTKLRFQKEINKEELELSIIRQENELKVRELEQKRKHAEFMAEQQRKLEKQRIRQELVRDLPLSDFKVPLTIRYNAVDGFTVIWDFVYGLDKTQTAVRFVYQILDGGSPKSTVNQT</sequence>
<feature type="compositionally biased region" description="Basic and acidic residues" evidence="2">
    <location>
        <begin position="113"/>
        <end position="131"/>
    </location>
</feature>
<accession>A0A0H5QXY8</accession>